<dbReference type="GeneID" id="5005378"/>
<dbReference type="InterPro" id="IPR002194">
    <property type="entry name" value="Chaperonin_TCP-1_CS"/>
</dbReference>
<protein>
    <recommendedName>
        <fullName evidence="9">T-complex protein 1 subunit eta</fullName>
        <shortName evidence="9">TCP-1-eta</shortName>
    </recommendedName>
    <alternativeName>
        <fullName evidence="9">CCT-eta</fullName>
    </alternativeName>
</protein>
<accession>A4S712</accession>
<keyword evidence="5 8" id="KW-0067">ATP-binding</keyword>
<keyword evidence="4 8" id="KW-0547">Nucleotide-binding</keyword>
<evidence type="ECO:0000256" key="8">
    <source>
        <dbReference type="RuleBase" id="RU004187"/>
    </source>
</evidence>
<dbReference type="PROSITE" id="PS00751">
    <property type="entry name" value="TCP1_2"/>
    <property type="match status" value="1"/>
</dbReference>
<feature type="compositionally biased region" description="Gly residues" evidence="10">
    <location>
        <begin position="544"/>
        <end position="561"/>
    </location>
</feature>
<dbReference type="NCBIfam" id="NF041082">
    <property type="entry name" value="thermosome_alpha"/>
    <property type="match status" value="1"/>
</dbReference>
<evidence type="ECO:0000256" key="1">
    <source>
        <dbReference type="ARBA" id="ARBA00004496"/>
    </source>
</evidence>
<proteinExistence type="inferred from homology"/>
<dbReference type="SUPFAM" id="SSF54849">
    <property type="entry name" value="GroEL-intermediate domain like"/>
    <property type="match status" value="1"/>
</dbReference>
<evidence type="ECO:0000256" key="6">
    <source>
        <dbReference type="ARBA" id="ARBA00023186"/>
    </source>
</evidence>
<evidence type="ECO:0000256" key="7">
    <source>
        <dbReference type="ARBA" id="ARBA00024677"/>
    </source>
</evidence>
<dbReference type="InterPro" id="IPR002423">
    <property type="entry name" value="Cpn60/GroEL/TCP-1"/>
</dbReference>
<dbReference type="STRING" id="436017.A4S712"/>
<dbReference type="InterPro" id="IPR027413">
    <property type="entry name" value="GROEL-like_equatorial_sf"/>
</dbReference>
<sequence>MAAPMVRMPDGRLIQPQIVLLREGTDTSQGRGQCVSNINACCAVADTVRTTLGPRGLDKLVRDARGNTTISNDGATIMKLLEIVHPAAKTLVDIARAQDSEVGDGTTTVVILAGELLKEAKTFIEDGVHPMNVIKSFREACDLATARVRELATSIEGNSAEEKDELLKKCAMTTLSSKLVGGEKDFFADMCVKAVRSLDQDLLDPKMIGVKKVMGGGMTDSFLVDGVAFKKTFAYAGFEQMTKSFKKPKILALNMELELKSEKDNAEVRLSDPTKYQEIVDAEWNIIYEKLDKCVASGANIILSRLAIGDLATQYFADRGLFCAGRVDAQDLERVTRATGAPVQTTVNNITDAQLGSCELFEEIQVGNERYNIFRGCPQAKTCTLILRGGAEQFIEEAARSLNDAIEIVRRAVKNAAIVPGGGAIDMELSKYLRNHARTVAGKSQLFINAFAKALEIIPRQLCDNSGHDATDVLNKLRQKHAGDDGANFGVDVNGGGICDTHERFIWEPSLVKINALNAATEATCLILSVDETVRNPRSEGADEGMGGGGGRGMPMGGRGGGRGRGRGRR</sequence>
<evidence type="ECO:0000256" key="4">
    <source>
        <dbReference type="ARBA" id="ARBA00022741"/>
    </source>
</evidence>
<dbReference type="HOGENOM" id="CLU_008891_7_1_1"/>
<dbReference type="SUPFAM" id="SSF48592">
    <property type="entry name" value="GroEL equatorial domain-like"/>
    <property type="match status" value="1"/>
</dbReference>
<evidence type="ECO:0000313" key="12">
    <source>
        <dbReference type="Proteomes" id="UP000001568"/>
    </source>
</evidence>
<dbReference type="Pfam" id="PF00118">
    <property type="entry name" value="Cpn60_TCP1"/>
    <property type="match status" value="1"/>
</dbReference>
<dbReference type="AlphaFoldDB" id="A4S712"/>
<comment type="subcellular location">
    <subcellularLocation>
        <location evidence="1 9">Cytoplasm</location>
    </subcellularLocation>
</comment>
<dbReference type="FunFam" id="3.50.7.10:FF:000006">
    <property type="entry name" value="T-complex protein 1 subunit eta"/>
    <property type="match status" value="1"/>
</dbReference>
<dbReference type="InterPro" id="IPR053374">
    <property type="entry name" value="TCP-1_chaperonin"/>
</dbReference>
<dbReference type="Proteomes" id="UP000001568">
    <property type="component" value="Chromosome 14"/>
</dbReference>
<dbReference type="Gene3D" id="3.30.260.10">
    <property type="entry name" value="TCP-1-like chaperonin intermediate domain"/>
    <property type="match status" value="1"/>
</dbReference>
<comment type="similarity">
    <text evidence="2 8">Belongs to the TCP-1 chaperonin family.</text>
</comment>
<dbReference type="InterPro" id="IPR017998">
    <property type="entry name" value="Chaperone_TCP-1"/>
</dbReference>
<evidence type="ECO:0000256" key="9">
    <source>
        <dbReference type="RuleBase" id="RU365042"/>
    </source>
</evidence>
<dbReference type="Gramene" id="ABO99485">
    <property type="protein sequence ID" value="ABO99485"/>
    <property type="gene ID" value="OSTLU_25463"/>
</dbReference>
<dbReference type="GO" id="GO:0051082">
    <property type="term" value="F:unfolded protein binding"/>
    <property type="evidence" value="ECO:0007669"/>
    <property type="project" value="InterPro"/>
</dbReference>
<dbReference type="PANTHER" id="PTHR11353">
    <property type="entry name" value="CHAPERONIN"/>
    <property type="match status" value="1"/>
</dbReference>
<dbReference type="FunFam" id="3.30.260.10:FF:000022">
    <property type="entry name" value="T-complex protein 1 subunit eta"/>
    <property type="match status" value="1"/>
</dbReference>
<dbReference type="GO" id="GO:0016887">
    <property type="term" value="F:ATP hydrolysis activity"/>
    <property type="evidence" value="ECO:0007669"/>
    <property type="project" value="InterPro"/>
</dbReference>
<evidence type="ECO:0000256" key="10">
    <source>
        <dbReference type="SAM" id="MobiDB-lite"/>
    </source>
</evidence>
<gene>
    <name evidence="11" type="ORF">OSTLU_25463</name>
</gene>
<dbReference type="KEGG" id="olu:OSTLU_25463"/>
<dbReference type="Gene3D" id="1.10.560.10">
    <property type="entry name" value="GroEL-like equatorial domain"/>
    <property type="match status" value="1"/>
</dbReference>
<dbReference type="InterPro" id="IPR054827">
    <property type="entry name" value="thermosome_alpha"/>
</dbReference>
<dbReference type="NCBIfam" id="NF041083">
    <property type="entry name" value="thermosome_beta"/>
    <property type="match status" value="1"/>
</dbReference>
<keyword evidence="12" id="KW-1185">Reference proteome</keyword>
<dbReference type="OrthoDB" id="10248520at2759"/>
<dbReference type="eggNOG" id="KOG0361">
    <property type="taxonomic scope" value="Eukaryota"/>
</dbReference>
<dbReference type="PROSITE" id="PS00750">
    <property type="entry name" value="TCP1_1"/>
    <property type="match status" value="1"/>
</dbReference>
<dbReference type="PROSITE" id="PS00995">
    <property type="entry name" value="TCP1_3"/>
    <property type="match status" value="1"/>
</dbReference>
<dbReference type="EMBL" id="CP000594">
    <property type="protein sequence ID" value="ABO99485.1"/>
    <property type="molecule type" value="Genomic_DNA"/>
</dbReference>
<evidence type="ECO:0000256" key="5">
    <source>
        <dbReference type="ARBA" id="ARBA00022840"/>
    </source>
</evidence>
<evidence type="ECO:0000256" key="2">
    <source>
        <dbReference type="ARBA" id="ARBA00008020"/>
    </source>
</evidence>
<dbReference type="OMA" id="HRKGNTW"/>
<evidence type="ECO:0000256" key="3">
    <source>
        <dbReference type="ARBA" id="ARBA00022490"/>
    </source>
</evidence>
<name>A4S712_OSTLU</name>
<dbReference type="SUPFAM" id="SSF52029">
    <property type="entry name" value="GroEL apical domain-like"/>
    <property type="match status" value="1"/>
</dbReference>
<evidence type="ECO:0000313" key="11">
    <source>
        <dbReference type="EMBL" id="ABO99485.1"/>
    </source>
</evidence>
<keyword evidence="3 9" id="KW-0963">Cytoplasm</keyword>
<dbReference type="RefSeq" id="XP_001421192.1">
    <property type="nucleotide sequence ID" value="XM_001421155.1"/>
</dbReference>
<dbReference type="PRINTS" id="PR00304">
    <property type="entry name" value="TCOMPLEXTCP1"/>
</dbReference>
<organism evidence="11 12">
    <name type="scientific">Ostreococcus lucimarinus (strain CCE9901)</name>
    <dbReference type="NCBI Taxonomy" id="436017"/>
    <lineage>
        <taxon>Eukaryota</taxon>
        <taxon>Viridiplantae</taxon>
        <taxon>Chlorophyta</taxon>
        <taxon>Mamiellophyceae</taxon>
        <taxon>Mamiellales</taxon>
        <taxon>Bathycoccaceae</taxon>
        <taxon>Ostreococcus</taxon>
    </lineage>
</organism>
<dbReference type="FunFam" id="1.10.560.10:FF:000017">
    <property type="entry name" value="T-complex protein 1 subunit eta"/>
    <property type="match status" value="1"/>
</dbReference>
<dbReference type="GO" id="GO:0005524">
    <property type="term" value="F:ATP binding"/>
    <property type="evidence" value="ECO:0007669"/>
    <property type="project" value="UniProtKB-KW"/>
</dbReference>
<dbReference type="CDD" id="cd03340">
    <property type="entry name" value="TCP1_eta"/>
    <property type="match status" value="1"/>
</dbReference>
<keyword evidence="6 8" id="KW-0143">Chaperone</keyword>
<dbReference type="GO" id="GO:0140662">
    <property type="term" value="F:ATP-dependent protein folding chaperone"/>
    <property type="evidence" value="ECO:0007669"/>
    <property type="project" value="InterPro"/>
</dbReference>
<dbReference type="GO" id="GO:0005832">
    <property type="term" value="C:chaperonin-containing T-complex"/>
    <property type="evidence" value="ECO:0007669"/>
    <property type="project" value="UniProtKB-ARBA"/>
</dbReference>
<dbReference type="NCBIfam" id="TIGR02345">
    <property type="entry name" value="chap_CCT_eta"/>
    <property type="match status" value="1"/>
</dbReference>
<comment type="function">
    <text evidence="7 9">Molecular chaperone; assists the folding of proteins upon ATP hydrolysis. Known to play a role, in vitro, in the folding of actin and tubulin.</text>
</comment>
<dbReference type="Gene3D" id="3.50.7.10">
    <property type="entry name" value="GroEL"/>
    <property type="match status" value="1"/>
</dbReference>
<reference evidence="11 12" key="1">
    <citation type="journal article" date="2007" name="Proc. Natl. Acad. Sci. U.S.A.">
        <title>The tiny eukaryote Ostreococcus provides genomic insights into the paradox of plankton speciation.</title>
        <authorList>
            <person name="Palenik B."/>
            <person name="Grimwood J."/>
            <person name="Aerts A."/>
            <person name="Rouze P."/>
            <person name="Salamov A."/>
            <person name="Putnam N."/>
            <person name="Dupont C."/>
            <person name="Jorgensen R."/>
            <person name="Derelle E."/>
            <person name="Rombauts S."/>
            <person name="Zhou K."/>
            <person name="Otillar R."/>
            <person name="Merchant S.S."/>
            <person name="Podell S."/>
            <person name="Gaasterland T."/>
            <person name="Napoli C."/>
            <person name="Gendler K."/>
            <person name="Manuell A."/>
            <person name="Tai V."/>
            <person name="Vallon O."/>
            <person name="Piganeau G."/>
            <person name="Jancek S."/>
            <person name="Heijde M."/>
            <person name="Jabbari K."/>
            <person name="Bowler C."/>
            <person name="Lohr M."/>
            <person name="Robbens S."/>
            <person name="Werner G."/>
            <person name="Dubchak I."/>
            <person name="Pazour G.J."/>
            <person name="Ren Q."/>
            <person name="Paulsen I."/>
            <person name="Delwiche C."/>
            <person name="Schmutz J."/>
            <person name="Rokhsar D."/>
            <person name="Van de Peer Y."/>
            <person name="Moreau H."/>
            <person name="Grigoriev I.V."/>
        </authorList>
    </citation>
    <scope>NUCLEOTIDE SEQUENCE [LARGE SCALE GENOMIC DNA]</scope>
    <source>
        <strain evidence="11 12">CCE9901</strain>
    </source>
</reference>
<comment type="subunit">
    <text evidence="9">Heterooligomeric complex that forms two stacked rings.</text>
</comment>
<dbReference type="InterPro" id="IPR012720">
    <property type="entry name" value="Chap_CCT_eta"/>
</dbReference>
<feature type="region of interest" description="Disordered" evidence="10">
    <location>
        <begin position="537"/>
        <end position="570"/>
    </location>
</feature>
<dbReference type="InterPro" id="IPR027410">
    <property type="entry name" value="TCP-1-like_intermed_sf"/>
</dbReference>
<dbReference type="InterPro" id="IPR027409">
    <property type="entry name" value="GroEL-like_apical_dom_sf"/>
</dbReference>